<keyword evidence="14" id="KW-1185">Reference proteome</keyword>
<dbReference type="InterPro" id="IPR000047">
    <property type="entry name" value="HTH_motif"/>
</dbReference>
<dbReference type="Gene3D" id="1.10.10.60">
    <property type="entry name" value="Homeodomain-like"/>
    <property type="match status" value="1"/>
</dbReference>
<dbReference type="PROSITE" id="PS50071">
    <property type="entry name" value="HOMEOBOX_2"/>
    <property type="match status" value="1"/>
</dbReference>
<dbReference type="PANTHER" id="PTHR24326:SF606">
    <property type="entry name" value="HOMEOBOX-LEUCINE ZIPPER PROTEIN ATHB-54"/>
    <property type="match status" value="1"/>
</dbReference>
<comment type="similarity">
    <text evidence="7 10">Belongs to the HD-ZIP homeobox family. Class I subfamily.</text>
</comment>
<dbReference type="PROSITE" id="PS00027">
    <property type="entry name" value="HOMEOBOX_1"/>
    <property type="match status" value="1"/>
</dbReference>
<sequence>MDNSRVYGGSDFIALLDNSSNSPWVPSSSPSFHETMVNFTQQAQPRKRLSPNPNPDPHGLLSRGSDGEEAGGEEFEINPFHHPEKKRRLTPEQVQFLEKSFELENKLEPERKVQLAKELGLHPRQVAIWFQNRRARFKTKQLEKDYNSLKAGYDRLKASFDTLIRERDDLQNEVKSLAKKLRQRDMGPTNLDPNSPDNPLRLEPNHEEIPKIKIEKMSKMVGSNNKMQVEEASSAKSDVLDSESPHCTEGNHSSLLEDPTDSPHLPDPDLQSDSSPDHEEGGHLINMGQSLLFPPTPPAMFNNSLLKVEETEYYDPNGTACSFPLVDEQPVWSWLY</sequence>
<comment type="caution">
    <text evidence="13">The sequence shown here is derived from an EMBL/GenBank/DDBJ whole genome shotgun (WGS) entry which is preliminary data.</text>
</comment>
<evidence type="ECO:0000256" key="7">
    <source>
        <dbReference type="ARBA" id="ARBA00025748"/>
    </source>
</evidence>
<feature type="region of interest" description="Disordered" evidence="11">
    <location>
        <begin position="179"/>
        <end position="211"/>
    </location>
</feature>
<dbReference type="PRINTS" id="PR00031">
    <property type="entry name" value="HTHREPRESSR"/>
</dbReference>
<keyword evidence="5 10" id="KW-0804">Transcription</keyword>
<evidence type="ECO:0000256" key="10">
    <source>
        <dbReference type="RuleBase" id="RU369038"/>
    </source>
</evidence>
<comment type="subcellular location">
    <subcellularLocation>
        <location evidence="1 8 9">Nucleus</location>
    </subcellularLocation>
</comment>
<dbReference type="SUPFAM" id="SSF46689">
    <property type="entry name" value="Homeodomain-like"/>
    <property type="match status" value="1"/>
</dbReference>
<feature type="domain" description="Homeobox" evidence="12">
    <location>
        <begin position="80"/>
        <end position="140"/>
    </location>
</feature>
<proteinExistence type="inferred from homology"/>
<dbReference type="FunFam" id="1.10.10.60:FF:000144">
    <property type="entry name" value="homeobox-leucine zipper protein ATHB-6-like"/>
    <property type="match status" value="1"/>
</dbReference>
<evidence type="ECO:0000256" key="2">
    <source>
        <dbReference type="ARBA" id="ARBA00023015"/>
    </source>
</evidence>
<dbReference type="Proteomes" id="UP001153076">
    <property type="component" value="Unassembled WGS sequence"/>
</dbReference>
<keyword evidence="3 8" id="KW-0238">DNA-binding</keyword>
<dbReference type="GO" id="GO:0000976">
    <property type="term" value="F:transcription cis-regulatory region binding"/>
    <property type="evidence" value="ECO:0007669"/>
    <property type="project" value="UniProtKB-ARBA"/>
</dbReference>
<feature type="compositionally biased region" description="Low complexity" evidence="11">
    <location>
        <begin position="19"/>
        <end position="31"/>
    </location>
</feature>
<dbReference type="CDD" id="cd00086">
    <property type="entry name" value="homeodomain"/>
    <property type="match status" value="1"/>
</dbReference>
<name>A0A9Q1KEC9_9CARY</name>
<feature type="region of interest" description="Disordered" evidence="11">
    <location>
        <begin position="226"/>
        <end position="291"/>
    </location>
</feature>
<gene>
    <name evidence="13" type="ORF">Cgig2_024815</name>
</gene>
<accession>A0A9Q1KEC9</accession>
<feature type="compositionally biased region" description="Acidic residues" evidence="11">
    <location>
        <begin position="67"/>
        <end position="76"/>
    </location>
</feature>
<protein>
    <recommendedName>
        <fullName evidence="10">Homeobox-leucine zipper protein</fullName>
    </recommendedName>
    <alternativeName>
        <fullName evidence="10">HD-ZIP protein</fullName>
    </alternativeName>
    <alternativeName>
        <fullName evidence="10">Homeodomain transcription factor</fullName>
    </alternativeName>
</protein>
<evidence type="ECO:0000259" key="12">
    <source>
        <dbReference type="PROSITE" id="PS50071"/>
    </source>
</evidence>
<dbReference type="Gene3D" id="1.20.5.400">
    <property type="match status" value="1"/>
</dbReference>
<dbReference type="SMART" id="SM00389">
    <property type="entry name" value="HOX"/>
    <property type="match status" value="1"/>
</dbReference>
<evidence type="ECO:0000256" key="6">
    <source>
        <dbReference type="ARBA" id="ARBA00023242"/>
    </source>
</evidence>
<evidence type="ECO:0000256" key="4">
    <source>
        <dbReference type="ARBA" id="ARBA00023155"/>
    </source>
</evidence>
<evidence type="ECO:0000313" key="13">
    <source>
        <dbReference type="EMBL" id="KAJ8441303.1"/>
    </source>
</evidence>
<dbReference type="InterPro" id="IPR009057">
    <property type="entry name" value="Homeodomain-like_sf"/>
</dbReference>
<evidence type="ECO:0000256" key="8">
    <source>
        <dbReference type="PROSITE-ProRule" id="PRU00108"/>
    </source>
</evidence>
<dbReference type="Pfam" id="PF02183">
    <property type="entry name" value="HALZ"/>
    <property type="match status" value="1"/>
</dbReference>
<organism evidence="13 14">
    <name type="scientific">Carnegiea gigantea</name>
    <dbReference type="NCBI Taxonomy" id="171969"/>
    <lineage>
        <taxon>Eukaryota</taxon>
        <taxon>Viridiplantae</taxon>
        <taxon>Streptophyta</taxon>
        <taxon>Embryophyta</taxon>
        <taxon>Tracheophyta</taxon>
        <taxon>Spermatophyta</taxon>
        <taxon>Magnoliopsida</taxon>
        <taxon>eudicotyledons</taxon>
        <taxon>Gunneridae</taxon>
        <taxon>Pentapetalae</taxon>
        <taxon>Caryophyllales</taxon>
        <taxon>Cactineae</taxon>
        <taxon>Cactaceae</taxon>
        <taxon>Cactoideae</taxon>
        <taxon>Echinocereeae</taxon>
        <taxon>Carnegiea</taxon>
    </lineage>
</organism>
<dbReference type="InterPro" id="IPR017970">
    <property type="entry name" value="Homeobox_CS"/>
</dbReference>
<keyword evidence="2 10" id="KW-0805">Transcription regulation</keyword>
<dbReference type="OrthoDB" id="6159439at2759"/>
<evidence type="ECO:0000256" key="11">
    <source>
        <dbReference type="SAM" id="MobiDB-lite"/>
    </source>
</evidence>
<dbReference type="GO" id="GO:0000981">
    <property type="term" value="F:DNA-binding transcription factor activity, RNA polymerase II-specific"/>
    <property type="evidence" value="ECO:0007669"/>
    <property type="project" value="UniProtKB-UniRule"/>
</dbReference>
<keyword evidence="4 8" id="KW-0371">Homeobox</keyword>
<comment type="function">
    <text evidence="10">Transcription factor.</text>
</comment>
<evidence type="ECO:0000256" key="1">
    <source>
        <dbReference type="ARBA" id="ARBA00004123"/>
    </source>
</evidence>
<dbReference type="EMBL" id="JAKOGI010000169">
    <property type="protein sequence ID" value="KAJ8441303.1"/>
    <property type="molecule type" value="Genomic_DNA"/>
</dbReference>
<dbReference type="PANTHER" id="PTHR24326">
    <property type="entry name" value="HOMEOBOX-LEUCINE ZIPPER PROTEIN"/>
    <property type="match status" value="1"/>
</dbReference>
<dbReference type="InterPro" id="IPR001356">
    <property type="entry name" value="HD"/>
</dbReference>
<evidence type="ECO:0000256" key="5">
    <source>
        <dbReference type="ARBA" id="ARBA00023163"/>
    </source>
</evidence>
<keyword evidence="6 8" id="KW-0539">Nucleus</keyword>
<evidence type="ECO:0000313" key="14">
    <source>
        <dbReference type="Proteomes" id="UP001153076"/>
    </source>
</evidence>
<dbReference type="GO" id="GO:0005634">
    <property type="term" value="C:nucleus"/>
    <property type="evidence" value="ECO:0007669"/>
    <property type="project" value="UniProtKB-SubCell"/>
</dbReference>
<dbReference type="Pfam" id="PF00046">
    <property type="entry name" value="Homeodomain"/>
    <property type="match status" value="1"/>
</dbReference>
<evidence type="ECO:0000256" key="9">
    <source>
        <dbReference type="RuleBase" id="RU000682"/>
    </source>
</evidence>
<reference evidence="13" key="1">
    <citation type="submission" date="2022-04" db="EMBL/GenBank/DDBJ databases">
        <title>Carnegiea gigantea Genome sequencing and assembly v2.</title>
        <authorList>
            <person name="Copetti D."/>
            <person name="Sanderson M.J."/>
            <person name="Burquez A."/>
            <person name="Wojciechowski M.F."/>
        </authorList>
    </citation>
    <scope>NUCLEOTIDE SEQUENCE</scope>
    <source>
        <strain evidence="13">SGP5-SGP5p</strain>
        <tissue evidence="13">Aerial part</tissue>
    </source>
</reference>
<dbReference type="InterPro" id="IPR003106">
    <property type="entry name" value="Leu_zip_homeo"/>
</dbReference>
<dbReference type="AlphaFoldDB" id="A0A9Q1KEC9"/>
<feature type="DNA-binding region" description="Homeobox" evidence="8">
    <location>
        <begin position="82"/>
        <end position="141"/>
    </location>
</feature>
<dbReference type="InterPro" id="IPR045224">
    <property type="entry name" value="HDZip_class_I_plant"/>
</dbReference>
<dbReference type="GO" id="GO:0045893">
    <property type="term" value="P:positive regulation of DNA-templated transcription"/>
    <property type="evidence" value="ECO:0007669"/>
    <property type="project" value="TreeGrafter"/>
</dbReference>
<evidence type="ECO:0000256" key="3">
    <source>
        <dbReference type="ARBA" id="ARBA00023125"/>
    </source>
</evidence>
<feature type="region of interest" description="Disordered" evidence="11">
    <location>
        <begin position="15"/>
        <end position="88"/>
    </location>
</feature>